<dbReference type="Gene3D" id="1.20.1540.10">
    <property type="entry name" value="Rhomboid-like"/>
    <property type="match status" value="1"/>
</dbReference>
<feature type="transmembrane region" description="Helical" evidence="7">
    <location>
        <begin position="270"/>
        <end position="291"/>
    </location>
</feature>
<feature type="transmembrane region" description="Helical" evidence="7">
    <location>
        <begin position="189"/>
        <end position="206"/>
    </location>
</feature>
<dbReference type="GO" id="GO:0004252">
    <property type="term" value="F:serine-type endopeptidase activity"/>
    <property type="evidence" value="ECO:0007669"/>
    <property type="project" value="InterPro"/>
</dbReference>
<evidence type="ECO:0000256" key="1">
    <source>
        <dbReference type="ARBA" id="ARBA00004141"/>
    </source>
</evidence>
<keyword evidence="10" id="KW-1185">Reference proteome</keyword>
<dbReference type="PANTHER" id="PTHR43731:SF14">
    <property type="entry name" value="PRESENILIN-ASSOCIATED RHOMBOID-LIKE PROTEIN, MITOCHONDRIAL"/>
    <property type="match status" value="1"/>
</dbReference>
<dbReference type="PANTHER" id="PTHR43731">
    <property type="entry name" value="RHOMBOID PROTEASE"/>
    <property type="match status" value="1"/>
</dbReference>
<feature type="transmembrane region" description="Helical" evidence="7">
    <location>
        <begin position="122"/>
        <end position="141"/>
    </location>
</feature>
<reference evidence="9 10" key="1">
    <citation type="journal article" date="2018" name="MBio">
        <title>Comparative Genomics Reveals the Core Gene Toolbox for the Fungus-Insect Symbiosis.</title>
        <authorList>
            <person name="Wang Y."/>
            <person name="Stata M."/>
            <person name="Wang W."/>
            <person name="Stajich J.E."/>
            <person name="White M.M."/>
            <person name="Moncalvo J.M."/>
        </authorList>
    </citation>
    <scope>NUCLEOTIDE SEQUENCE [LARGE SCALE GENOMIC DNA]</scope>
    <source>
        <strain evidence="9 10">AUS-77-4</strain>
    </source>
</reference>
<name>A0A2T9YI55_9FUNG</name>
<comment type="caution">
    <text evidence="9">The sequence shown here is derived from an EMBL/GenBank/DDBJ whole genome shotgun (WGS) entry which is preliminary data.</text>
</comment>
<dbReference type="Pfam" id="PF01694">
    <property type="entry name" value="Rhomboid"/>
    <property type="match status" value="1"/>
</dbReference>
<keyword evidence="3 7" id="KW-0812">Transmembrane</keyword>
<dbReference type="AlphaFoldDB" id="A0A2T9YI55"/>
<sequence length="357" mass="40263">MYSSRPLLKTVKPIFSSNYFSSYRSVALNTKQLVKIQNPLKSNIINFPSFQKPSYSISKIIEPKLRITSDKLSLTSFRKQFYSRWEEHSKVDYGARGGWSDGSRGGQYKKTPKFNFNMSPNGIVYAIIGTNLVVFGIWQFAEGRYKSFGDSRLLSFMIKNFTVSVQGLKSGKLWTAITSEFSHANLTHMLVNSIALYSVGSSLALLMGVPRFVGFYLFSCIGASAAHFIYHNYMAPGIYRSRNIPYSQPVSLGSSADLFDYEICVPFEKLLMFLYDIGAVTSCVVLFATLFPKTKFLLFFIIPCPAWAVAIGFVGYDIMNSFSGSRRIVDSSAHLGGAAAGFGYYWFRLRPYIRRFK</sequence>
<feature type="transmembrane region" description="Helical" evidence="7">
    <location>
        <begin position="296"/>
        <end position="316"/>
    </location>
</feature>
<feature type="transmembrane region" description="Helical" evidence="7">
    <location>
        <begin position="328"/>
        <end position="347"/>
    </location>
</feature>
<keyword evidence="6 7" id="KW-0472">Membrane</keyword>
<dbReference type="STRING" id="61424.A0A2T9YI55"/>
<dbReference type="Proteomes" id="UP000245699">
    <property type="component" value="Unassembled WGS sequence"/>
</dbReference>
<evidence type="ECO:0000256" key="2">
    <source>
        <dbReference type="ARBA" id="ARBA00009045"/>
    </source>
</evidence>
<feature type="transmembrane region" description="Helical" evidence="7">
    <location>
        <begin position="213"/>
        <end position="230"/>
    </location>
</feature>
<feature type="domain" description="Peptidase S54 rhomboid" evidence="8">
    <location>
        <begin position="171"/>
        <end position="256"/>
    </location>
</feature>
<dbReference type="OrthoDB" id="418595at2759"/>
<keyword evidence="5 7" id="KW-1133">Transmembrane helix</keyword>
<evidence type="ECO:0000313" key="10">
    <source>
        <dbReference type="Proteomes" id="UP000245699"/>
    </source>
</evidence>
<dbReference type="SUPFAM" id="SSF144091">
    <property type="entry name" value="Rhomboid-like"/>
    <property type="match status" value="1"/>
</dbReference>
<evidence type="ECO:0000256" key="6">
    <source>
        <dbReference type="ARBA" id="ARBA00023136"/>
    </source>
</evidence>
<gene>
    <name evidence="9" type="ORF">BB559_003897</name>
</gene>
<evidence type="ECO:0000256" key="3">
    <source>
        <dbReference type="ARBA" id="ARBA00022692"/>
    </source>
</evidence>
<comment type="similarity">
    <text evidence="2">Belongs to the peptidase S54 family.</text>
</comment>
<organism evidence="9 10">
    <name type="scientific">Furculomyces boomerangus</name>
    <dbReference type="NCBI Taxonomy" id="61424"/>
    <lineage>
        <taxon>Eukaryota</taxon>
        <taxon>Fungi</taxon>
        <taxon>Fungi incertae sedis</taxon>
        <taxon>Zoopagomycota</taxon>
        <taxon>Kickxellomycotina</taxon>
        <taxon>Harpellomycetes</taxon>
        <taxon>Harpellales</taxon>
        <taxon>Harpellaceae</taxon>
        <taxon>Furculomyces</taxon>
    </lineage>
</organism>
<evidence type="ECO:0000256" key="4">
    <source>
        <dbReference type="ARBA" id="ARBA00022801"/>
    </source>
</evidence>
<evidence type="ECO:0000259" key="8">
    <source>
        <dbReference type="Pfam" id="PF01694"/>
    </source>
</evidence>
<protein>
    <recommendedName>
        <fullName evidence="8">Peptidase S54 rhomboid domain-containing protein</fullName>
    </recommendedName>
</protein>
<keyword evidence="4" id="KW-0378">Hydrolase</keyword>
<dbReference type="InterPro" id="IPR050925">
    <property type="entry name" value="Rhomboid_protease_S54"/>
</dbReference>
<comment type="subcellular location">
    <subcellularLocation>
        <location evidence="1">Membrane</location>
        <topology evidence="1">Multi-pass membrane protein</topology>
    </subcellularLocation>
</comment>
<proteinExistence type="inferred from homology"/>
<dbReference type="InterPro" id="IPR022764">
    <property type="entry name" value="Peptidase_S54_rhomboid_dom"/>
</dbReference>
<dbReference type="EMBL" id="MBFT01000389">
    <property type="protein sequence ID" value="PVU91989.1"/>
    <property type="molecule type" value="Genomic_DNA"/>
</dbReference>
<evidence type="ECO:0000256" key="5">
    <source>
        <dbReference type="ARBA" id="ARBA00022989"/>
    </source>
</evidence>
<accession>A0A2T9YI55</accession>
<dbReference type="GO" id="GO:0016020">
    <property type="term" value="C:membrane"/>
    <property type="evidence" value="ECO:0007669"/>
    <property type="project" value="UniProtKB-SubCell"/>
</dbReference>
<dbReference type="InterPro" id="IPR035952">
    <property type="entry name" value="Rhomboid-like_sf"/>
</dbReference>
<evidence type="ECO:0000256" key="7">
    <source>
        <dbReference type="SAM" id="Phobius"/>
    </source>
</evidence>
<evidence type="ECO:0000313" key="9">
    <source>
        <dbReference type="EMBL" id="PVU91989.1"/>
    </source>
</evidence>